<dbReference type="SUPFAM" id="SSF51120">
    <property type="entry name" value="beta-Roll"/>
    <property type="match status" value="2"/>
</dbReference>
<proteinExistence type="predicted"/>
<dbReference type="EMBL" id="CP034670">
    <property type="protein sequence ID" value="AZR59183.1"/>
    <property type="molecule type" value="Genomic_DNA"/>
</dbReference>
<dbReference type="PANTHER" id="PTHR38340:SF1">
    <property type="entry name" value="S-LAYER PROTEIN"/>
    <property type="match status" value="1"/>
</dbReference>
<dbReference type="Proteomes" id="UP000282435">
    <property type="component" value="Chromosome"/>
</dbReference>
<evidence type="ECO:0000313" key="5">
    <source>
        <dbReference type="Proteomes" id="UP000282435"/>
    </source>
</evidence>
<dbReference type="GO" id="GO:0005509">
    <property type="term" value="F:calcium ion binding"/>
    <property type="evidence" value="ECO:0007669"/>
    <property type="project" value="InterPro"/>
</dbReference>
<name>A0A3S9SI21_EIKCO</name>
<accession>A0A3S9SI21</accession>
<dbReference type="InterPro" id="IPR018511">
    <property type="entry name" value="Hemolysin-typ_Ca-bd_CS"/>
</dbReference>
<dbReference type="PANTHER" id="PTHR38340">
    <property type="entry name" value="S-LAYER PROTEIN"/>
    <property type="match status" value="1"/>
</dbReference>
<dbReference type="InterPro" id="IPR050557">
    <property type="entry name" value="RTX_toxin/Mannuronan_C5-epim"/>
</dbReference>
<evidence type="ECO:0000313" key="4">
    <source>
        <dbReference type="EMBL" id="AZR59183.1"/>
    </source>
</evidence>
<dbReference type="PROSITE" id="PS00330">
    <property type="entry name" value="HEMOLYSIN_CALCIUM"/>
    <property type="match status" value="6"/>
</dbReference>
<dbReference type="InterPro" id="IPR001343">
    <property type="entry name" value="Hemolysn_Ca-bd"/>
</dbReference>
<keyword evidence="2" id="KW-0964">Secreted</keyword>
<comment type="subcellular location">
    <subcellularLocation>
        <location evidence="1">Secreted</location>
    </subcellularLocation>
</comment>
<gene>
    <name evidence="4" type="ORF">ELB75_03545</name>
</gene>
<organism evidence="4 5">
    <name type="scientific">Eikenella corrodens</name>
    <dbReference type="NCBI Taxonomy" id="539"/>
    <lineage>
        <taxon>Bacteria</taxon>
        <taxon>Pseudomonadati</taxon>
        <taxon>Pseudomonadota</taxon>
        <taxon>Betaproteobacteria</taxon>
        <taxon>Neisseriales</taxon>
        <taxon>Neisseriaceae</taxon>
        <taxon>Eikenella</taxon>
    </lineage>
</organism>
<protein>
    <submittedName>
        <fullName evidence="4">Calcium-binding protein</fullName>
    </submittedName>
</protein>
<evidence type="ECO:0000256" key="1">
    <source>
        <dbReference type="ARBA" id="ARBA00004613"/>
    </source>
</evidence>
<dbReference type="AlphaFoldDB" id="A0A3S9SI21"/>
<feature type="region of interest" description="Disordered" evidence="3">
    <location>
        <begin position="508"/>
        <end position="532"/>
    </location>
</feature>
<evidence type="ECO:0000256" key="2">
    <source>
        <dbReference type="ARBA" id="ARBA00022525"/>
    </source>
</evidence>
<dbReference type="Pfam" id="PF00353">
    <property type="entry name" value="HemolysinCabind"/>
    <property type="match status" value="5"/>
</dbReference>
<dbReference type="OrthoDB" id="8607307at2"/>
<dbReference type="InterPro" id="IPR011049">
    <property type="entry name" value="Serralysin-like_metalloprot_C"/>
</dbReference>
<dbReference type="GO" id="GO:0005576">
    <property type="term" value="C:extracellular region"/>
    <property type="evidence" value="ECO:0007669"/>
    <property type="project" value="UniProtKB-SubCell"/>
</dbReference>
<evidence type="ECO:0000256" key="3">
    <source>
        <dbReference type="SAM" id="MobiDB-lite"/>
    </source>
</evidence>
<dbReference type="Gene3D" id="2.150.10.10">
    <property type="entry name" value="Serralysin-like metalloprotease, C-terminal"/>
    <property type="match status" value="4"/>
</dbReference>
<dbReference type="PRINTS" id="PR00313">
    <property type="entry name" value="CABNDNGRPT"/>
</dbReference>
<feature type="compositionally biased region" description="Gly residues" evidence="3">
    <location>
        <begin position="517"/>
        <end position="529"/>
    </location>
</feature>
<reference evidence="4 5" key="1">
    <citation type="submission" date="2018-12" db="EMBL/GenBank/DDBJ databases">
        <title>Genome sequencing of Eikenella corrodens KCOM 3110 (= JS217).</title>
        <authorList>
            <person name="Koo J.-K."/>
            <person name="Park S.-N."/>
            <person name="Lim Y.K."/>
        </authorList>
    </citation>
    <scope>NUCLEOTIDE SEQUENCE [LARGE SCALE GENOMIC DNA]</scope>
    <source>
        <strain evidence="4 5">KCOM 3110</strain>
    </source>
</reference>
<sequence>MAKQWRKQAHRSKKYRIVDPLALDLDGNGIRTVAANQFSGSLFDHDGDGIRTASGWVGKEDGLLVYDRNGDGIINNGSELFGDATRLQNGGTAEHGFAALADLDDNGDGKIDAADKAFSSLRVWRDLNQDGISQEGELLTLEQAKVQSLNTQFSNTNRSLGDGNTLAQEGSYTTTDGQTRQMGDLLLANDPLFSRFNDHVELTAEQLQNPNLSGIGRLRDLREAAALSPALDAVLRQYAAAETKEQQTALLAQLAAEWGKTDARYGSYTPTLTAATEASGTAGQGVPLTPGELQALRNGKVNISPELQAEFDALQDKIRLLDAFTGEDSRTLGYGTLEQVKEIIRVANTTYAQLEHSLYQGLLFQTRLKPYLDAVAFTLDNGQLKLDFSGVSALFEKTHAQNAQKAFVDLGEFLANQQNPASPELGTLTGLLERFTQEAVAAGMLDKYAEVLGKEALGKLGYLNEDRFSRTVLEKLGTLTGSANNDILNGTKNNDYILGLQGNDTLDGGEGDDYLEGGAGDDSLGGGNGHDTLIGGAGSDRLEGGYGNDTLDGGTGNDRLEGGTFGADTYLFAKGHGQDTVNDFAEAESQTDTLRFEGAVAANAVFTRKGNDLIIQAYGNTDQVSIPNYFLDYKFQYYRFAFDDRIIGNADMHQITVTGQGSDQNEHFIGRDTIDIIHAGSGNDTVYAWDGNDILHGEDGDDNLNGSNGNDILYGDAGNDHLAGDNGNDTLIGGAGSDRLEGDYGNDTLDGGTGNDRLEGGTFGADTYLFAKGHGQDTVNDFAEAESQTDTLRFEGAVAANAVFTRKGNDLFIQAYGNTDQVSIPNYFLGYKFQYYRFAFDDRTVEHFDYNQYVANANNLIQAMASFGSNNGSGVSSTSTISNPVINPMLAAPTL</sequence>